<evidence type="ECO:0008006" key="3">
    <source>
        <dbReference type="Google" id="ProtNLM"/>
    </source>
</evidence>
<dbReference type="GeneID" id="44638273"/>
<sequence length="48" mass="5498">MGNPEGYTTIRAHRDARDEARHIKSRLDLSWNEFLQQAADALDPDSND</sequence>
<evidence type="ECO:0000313" key="2">
    <source>
        <dbReference type="Proteomes" id="UP000277326"/>
    </source>
</evidence>
<reference evidence="1 2" key="1">
    <citation type="journal article" date="2015" name="Stand. Genomic Sci.">
        <title>Genomic Encyclopedia of Bacterial and Archaeal Type Strains, Phase III: the genomes of soil and plant-associated and newly described type strains.</title>
        <authorList>
            <person name="Whitman W.B."/>
            <person name="Woyke T."/>
            <person name="Klenk H.P."/>
            <person name="Zhou Y."/>
            <person name="Lilburn T.G."/>
            <person name="Beck B.J."/>
            <person name="De Vos P."/>
            <person name="Vandamme P."/>
            <person name="Eisen J.A."/>
            <person name="Garrity G."/>
            <person name="Hugenholtz P."/>
            <person name="Kyrpides N.C."/>
        </authorList>
    </citation>
    <scope>NUCLEOTIDE SEQUENCE [LARGE SCALE GENOMIC DNA]</scope>
    <source>
        <strain evidence="1 2">CGMCC 1.10124</strain>
    </source>
</reference>
<dbReference type="AlphaFoldDB" id="A0A3M0DWY2"/>
<evidence type="ECO:0000313" key="1">
    <source>
        <dbReference type="EMBL" id="RMB25397.1"/>
    </source>
</evidence>
<comment type="caution">
    <text evidence="1">The sequence shown here is derived from an EMBL/GenBank/DDBJ whole genome shotgun (WGS) entry which is preliminary data.</text>
</comment>
<dbReference type="Proteomes" id="UP000277326">
    <property type="component" value="Unassembled WGS sequence"/>
</dbReference>
<gene>
    <name evidence="1" type="ORF">ATH50_0486</name>
</gene>
<name>A0A3M0DWY2_9EURY</name>
<protein>
    <recommendedName>
        <fullName evidence="3">CopG family transcriptional regulator</fullName>
    </recommendedName>
</protein>
<organism evidence="1 2">
    <name type="scientific">Haloplanus aerogenes</name>
    <dbReference type="NCBI Taxonomy" id="660522"/>
    <lineage>
        <taxon>Archaea</taxon>
        <taxon>Methanobacteriati</taxon>
        <taxon>Methanobacteriota</taxon>
        <taxon>Stenosarchaea group</taxon>
        <taxon>Halobacteria</taxon>
        <taxon>Halobacteriales</taxon>
        <taxon>Haloferacaceae</taxon>
        <taxon>Haloplanus</taxon>
    </lineage>
</organism>
<dbReference type="RefSeq" id="WP_158601127.1">
    <property type="nucleotide sequence ID" value="NZ_CP034145.1"/>
</dbReference>
<accession>A0A3M0DWY2</accession>
<dbReference type="EMBL" id="REFS01000001">
    <property type="protein sequence ID" value="RMB25397.1"/>
    <property type="molecule type" value="Genomic_DNA"/>
</dbReference>
<proteinExistence type="predicted"/>